<reference evidence="2" key="2">
    <citation type="journal article" date="2023" name="IMA Fungus">
        <title>Comparative genomic study of the Penicillium genus elucidates a diverse pangenome and 15 lateral gene transfer events.</title>
        <authorList>
            <person name="Petersen C."/>
            <person name="Sorensen T."/>
            <person name="Nielsen M.R."/>
            <person name="Sondergaard T.E."/>
            <person name="Sorensen J.L."/>
            <person name="Fitzpatrick D.A."/>
            <person name="Frisvad J.C."/>
            <person name="Nielsen K.L."/>
        </authorList>
    </citation>
    <scope>NUCLEOTIDE SEQUENCE</scope>
    <source>
        <strain evidence="2">IBT 21472</strain>
    </source>
</reference>
<dbReference type="PANTHER" id="PTHR35040:SF7">
    <property type="entry name" value="FIBRONECTIN TYPE-III DOMAIN-CONTAINING PROTEIN-RELATED"/>
    <property type="match status" value="1"/>
</dbReference>
<dbReference type="Pfam" id="PF12138">
    <property type="entry name" value="Spherulin4"/>
    <property type="match status" value="1"/>
</dbReference>
<reference evidence="2" key="1">
    <citation type="submission" date="2022-12" db="EMBL/GenBank/DDBJ databases">
        <authorList>
            <person name="Petersen C."/>
        </authorList>
    </citation>
    <scope>NUCLEOTIDE SEQUENCE</scope>
    <source>
        <strain evidence="2">IBT 21472</strain>
    </source>
</reference>
<accession>A0A9W9PLS4</accession>
<evidence type="ECO:0000313" key="3">
    <source>
        <dbReference type="Proteomes" id="UP001147746"/>
    </source>
</evidence>
<dbReference type="Proteomes" id="UP001147746">
    <property type="component" value="Unassembled WGS sequence"/>
</dbReference>
<keyword evidence="1" id="KW-0812">Transmembrane</keyword>
<evidence type="ECO:0000313" key="2">
    <source>
        <dbReference type="EMBL" id="KAJ5299472.1"/>
    </source>
</evidence>
<comment type="caution">
    <text evidence="2">The sequence shown here is derived from an EMBL/GenBank/DDBJ whole genome shotgun (WGS) entry which is preliminary data.</text>
</comment>
<dbReference type="AlphaFoldDB" id="A0A9W9PLS4"/>
<name>A0A9W9PLS4_9EURO</name>
<keyword evidence="3" id="KW-1185">Reference proteome</keyword>
<evidence type="ECO:0008006" key="4">
    <source>
        <dbReference type="Google" id="ProtNLM"/>
    </source>
</evidence>
<dbReference type="PANTHER" id="PTHR35040">
    <property type="match status" value="1"/>
</dbReference>
<protein>
    <recommendedName>
        <fullName evidence="4">Spherulin-4</fullName>
    </recommendedName>
</protein>
<keyword evidence="1" id="KW-1133">Transmembrane helix</keyword>
<organism evidence="2 3">
    <name type="scientific">Penicillium atrosanguineum</name>
    <dbReference type="NCBI Taxonomy" id="1132637"/>
    <lineage>
        <taxon>Eukaryota</taxon>
        <taxon>Fungi</taxon>
        <taxon>Dikarya</taxon>
        <taxon>Ascomycota</taxon>
        <taxon>Pezizomycotina</taxon>
        <taxon>Eurotiomycetes</taxon>
        <taxon>Eurotiomycetidae</taxon>
        <taxon>Eurotiales</taxon>
        <taxon>Aspergillaceae</taxon>
        <taxon>Penicillium</taxon>
    </lineage>
</organism>
<proteinExistence type="predicted"/>
<feature type="transmembrane region" description="Helical" evidence="1">
    <location>
        <begin position="21"/>
        <end position="44"/>
    </location>
</feature>
<keyword evidence="1" id="KW-0472">Membrane</keyword>
<dbReference type="InterPro" id="IPR021986">
    <property type="entry name" value="Spherulin4"/>
</dbReference>
<sequence length="299" mass="32570">MSTAEKHVSKRGCLRSRRSRIILAVVAFIVILAAIIPAVVVTTLRKNSMGPKSKVFVPLYVYPAPGAWSPLEEVISAHPNVNFTVVINPGSGPGPNALPDANYTQEIPKLAAHDNVRLLGYVHTTYATRNISLVRKDVETYSAWPTASSNPDLAVQGIFFDETPQQYSANSLAYLQNLTDLTKGLNGFGSVPFVVHNPGGVPDSRYLSTADSTVVFEETYGTFQERHGAKLFTAIPESNRTQLCAVIHSVPNTVEGSKLRGLVKQVRSVADEVFITHLSSDYYASFGTKWAEFVDLMAA</sequence>
<gene>
    <name evidence="2" type="ORF">N7476_011029</name>
</gene>
<evidence type="ECO:0000256" key="1">
    <source>
        <dbReference type="SAM" id="Phobius"/>
    </source>
</evidence>
<dbReference type="EMBL" id="JAPZBO010000010">
    <property type="protein sequence ID" value="KAJ5299472.1"/>
    <property type="molecule type" value="Genomic_DNA"/>
</dbReference>